<dbReference type="Proteomes" id="UP000436088">
    <property type="component" value="Unassembled WGS sequence"/>
</dbReference>
<dbReference type="GO" id="GO:0016125">
    <property type="term" value="P:sterol metabolic process"/>
    <property type="evidence" value="ECO:0007669"/>
    <property type="project" value="TreeGrafter"/>
</dbReference>
<evidence type="ECO:0000256" key="1">
    <source>
        <dbReference type="ARBA" id="ARBA00010617"/>
    </source>
</evidence>
<dbReference type="Gene3D" id="1.10.630.10">
    <property type="entry name" value="Cytochrome P450"/>
    <property type="match status" value="1"/>
</dbReference>
<dbReference type="EMBL" id="VEPZ02001506">
    <property type="protein sequence ID" value="KAE8670591.1"/>
    <property type="molecule type" value="Genomic_DNA"/>
</dbReference>
<evidence type="ECO:0000256" key="3">
    <source>
        <dbReference type="ARBA" id="ARBA00023004"/>
    </source>
</evidence>
<protein>
    <submittedName>
        <fullName evidence="4">Binding,calmodulin binding, putative isoform 1</fullName>
    </submittedName>
</protein>
<keyword evidence="3" id="KW-0408">Iron</keyword>
<dbReference type="GO" id="GO:0020037">
    <property type="term" value="F:heme binding"/>
    <property type="evidence" value="ECO:0007669"/>
    <property type="project" value="InterPro"/>
</dbReference>
<gene>
    <name evidence="4" type="ORF">F3Y22_tig00112123pilonHSYRG00032</name>
</gene>
<dbReference type="InterPro" id="IPR036396">
    <property type="entry name" value="Cyt_P450_sf"/>
</dbReference>
<proteinExistence type="inferred from homology"/>
<dbReference type="GO" id="GO:0004497">
    <property type="term" value="F:monooxygenase activity"/>
    <property type="evidence" value="ECO:0007669"/>
    <property type="project" value="InterPro"/>
</dbReference>
<accession>A0A6A2X677</accession>
<name>A0A6A2X677_HIBSY</name>
<dbReference type="PANTHER" id="PTHR24286">
    <property type="entry name" value="CYTOCHROME P450 26"/>
    <property type="match status" value="1"/>
</dbReference>
<dbReference type="SUPFAM" id="SSF48264">
    <property type="entry name" value="Cytochrome P450"/>
    <property type="match status" value="1"/>
</dbReference>
<evidence type="ECO:0000313" key="4">
    <source>
        <dbReference type="EMBL" id="KAE8670591.1"/>
    </source>
</evidence>
<dbReference type="InterPro" id="IPR001128">
    <property type="entry name" value="Cyt_P450"/>
</dbReference>
<evidence type="ECO:0000256" key="2">
    <source>
        <dbReference type="ARBA" id="ARBA00022723"/>
    </source>
</evidence>
<dbReference type="InterPro" id="IPR002403">
    <property type="entry name" value="Cyt_P450_E_grp-IV"/>
</dbReference>
<comment type="caution">
    <text evidence="4">The sequence shown here is derived from an EMBL/GenBank/DDBJ whole genome shotgun (WGS) entry which is preliminary data.</text>
</comment>
<dbReference type="GO" id="GO:0005506">
    <property type="term" value="F:iron ion binding"/>
    <property type="evidence" value="ECO:0007669"/>
    <property type="project" value="InterPro"/>
</dbReference>
<dbReference type="AlphaFoldDB" id="A0A6A2X677"/>
<evidence type="ECO:0000313" key="5">
    <source>
        <dbReference type="Proteomes" id="UP000436088"/>
    </source>
</evidence>
<keyword evidence="5" id="KW-1185">Reference proteome</keyword>
<sequence>MRRKNSKNLPPGSLGFPFIGHSLSFMHAMRTNDIEQWLQEQSRKYGPVSKLSLLAPFRKICGERNLTELTGDDHKSVRGAVVSFLKPEMLNQYFGKIDEELRNHLEMLWHGAQKVTVMPVMKTLTFNIMSSLLFGIEQEERRNDLVKLILRMMNALSSLPINLPFTQLNRSLKASAKIRTLIKDLINERRAVLEQRMVNPNKDLINCLLGMGKDPSIRMSDEEIVDNVIGVMITGHDTSSVLITFLVKLLGTDRSIYEKIVQEHEEIAKTKTLEDLLTWDDLAKMKYTWSVAMETLRMNPPLLGSFRKVLKEFEYEGYTTPKGRQVIWATNMTHMDERLFPDPSKFDPLRFEKQGPIPPYCFAAFGGGARIISGLALDRGSSITRTIPSQECRFQFSVTGC</sequence>
<dbReference type="Pfam" id="PF00067">
    <property type="entry name" value="p450"/>
    <property type="match status" value="1"/>
</dbReference>
<dbReference type="PANTHER" id="PTHR24286:SF217">
    <property type="entry name" value="OS07G0520300 PROTEIN"/>
    <property type="match status" value="1"/>
</dbReference>
<comment type="similarity">
    <text evidence="1">Belongs to the cytochrome P450 family.</text>
</comment>
<keyword evidence="2" id="KW-0479">Metal-binding</keyword>
<organism evidence="4 5">
    <name type="scientific">Hibiscus syriacus</name>
    <name type="common">Rose of Sharon</name>
    <dbReference type="NCBI Taxonomy" id="106335"/>
    <lineage>
        <taxon>Eukaryota</taxon>
        <taxon>Viridiplantae</taxon>
        <taxon>Streptophyta</taxon>
        <taxon>Embryophyta</taxon>
        <taxon>Tracheophyta</taxon>
        <taxon>Spermatophyta</taxon>
        <taxon>Magnoliopsida</taxon>
        <taxon>eudicotyledons</taxon>
        <taxon>Gunneridae</taxon>
        <taxon>Pentapetalae</taxon>
        <taxon>rosids</taxon>
        <taxon>malvids</taxon>
        <taxon>Malvales</taxon>
        <taxon>Malvaceae</taxon>
        <taxon>Malvoideae</taxon>
        <taxon>Hibiscus</taxon>
    </lineage>
</organism>
<reference evidence="4" key="1">
    <citation type="submission" date="2019-09" db="EMBL/GenBank/DDBJ databases">
        <title>Draft genome information of white flower Hibiscus syriacus.</title>
        <authorList>
            <person name="Kim Y.-M."/>
        </authorList>
    </citation>
    <scope>NUCLEOTIDE SEQUENCE [LARGE SCALE GENOMIC DNA]</scope>
    <source>
        <strain evidence="4">YM2019G1</strain>
    </source>
</reference>
<dbReference type="GO" id="GO:0016705">
    <property type="term" value="F:oxidoreductase activity, acting on paired donors, with incorporation or reduction of molecular oxygen"/>
    <property type="evidence" value="ECO:0007669"/>
    <property type="project" value="InterPro"/>
</dbReference>
<dbReference type="PRINTS" id="PR00465">
    <property type="entry name" value="EP450IV"/>
</dbReference>